<protein>
    <submittedName>
        <fullName evidence="3">Putative efflux system periplasmic linker protein</fullName>
    </submittedName>
</protein>
<dbReference type="Proteomes" id="UP000007881">
    <property type="component" value="Chromosome"/>
</dbReference>
<evidence type="ECO:0000256" key="1">
    <source>
        <dbReference type="ARBA" id="ARBA00009477"/>
    </source>
</evidence>
<organism evidence="3 4">
    <name type="scientific">Phycisphaera mikurensis (strain NBRC 102666 / KCTC 22515 / FYK2301M01)</name>
    <dbReference type="NCBI Taxonomy" id="1142394"/>
    <lineage>
        <taxon>Bacteria</taxon>
        <taxon>Pseudomonadati</taxon>
        <taxon>Planctomycetota</taxon>
        <taxon>Phycisphaerae</taxon>
        <taxon>Phycisphaerales</taxon>
        <taxon>Phycisphaeraceae</taxon>
        <taxon>Phycisphaera</taxon>
    </lineage>
</organism>
<evidence type="ECO:0000313" key="3">
    <source>
        <dbReference type="EMBL" id="BAM03649.1"/>
    </source>
</evidence>
<dbReference type="Pfam" id="PF25954">
    <property type="entry name" value="Beta-barrel_RND_2"/>
    <property type="match status" value="1"/>
</dbReference>
<dbReference type="HOGENOM" id="CLU_018816_1_2_0"/>
<dbReference type="NCBIfam" id="TIGR01730">
    <property type="entry name" value="RND_mfp"/>
    <property type="match status" value="1"/>
</dbReference>
<dbReference type="Gene3D" id="2.40.50.100">
    <property type="match status" value="1"/>
</dbReference>
<sequence length="404" mass="41829">MLLGVPLLLWLSLVVLSGTSGIFLPDPADEDDAPVAPAVIVAPVEVGPLVRTRGFSGTLVSPAVLEASALVGGRVTSVGVRLGDVVQPGQPLVQLDPEELEQAALAAEARLAVAKANASEATAAETIAERTVARVRQLREEGLTSEAEADTAEARRLAAAAAVEVAEAQRLSAEAEAAAARIRRSYATVRARFGGAGATRRVAAVTVQEGDSVSPGDPLVRLVQLDPLRAVFSATQADHAGLSTGQPVELTTDAYPGRRFAAAVDRLAPSFSESSRQARVEVDVANPDGLLRPGMFVRLTTDLEALDDAVSVPRDAVTRRDDENIVFVLPPGVAAVERVAVELGMTAGDRVQVLSPPLPGGSEVVVLGQQLLEDGQVVNPARSRGEAVAPLVLPEEAGPAGRNA</sequence>
<dbReference type="AlphaFoldDB" id="I0IEG1"/>
<evidence type="ECO:0000259" key="2">
    <source>
        <dbReference type="Pfam" id="PF25954"/>
    </source>
</evidence>
<dbReference type="KEGG" id="phm:PSMK_14900"/>
<comment type="similarity">
    <text evidence="1">Belongs to the membrane fusion protein (MFP) (TC 8.A.1) family.</text>
</comment>
<dbReference type="eggNOG" id="COG0845">
    <property type="taxonomic scope" value="Bacteria"/>
</dbReference>
<accession>I0IEG1</accession>
<dbReference type="GO" id="GO:0015562">
    <property type="term" value="F:efflux transmembrane transporter activity"/>
    <property type="evidence" value="ECO:0007669"/>
    <property type="project" value="TreeGrafter"/>
</dbReference>
<dbReference type="InterPro" id="IPR006143">
    <property type="entry name" value="RND_pump_MFP"/>
</dbReference>
<reference evidence="3 4" key="1">
    <citation type="submission" date="2012-02" db="EMBL/GenBank/DDBJ databases">
        <title>Complete genome sequence of Phycisphaera mikurensis NBRC 102666.</title>
        <authorList>
            <person name="Ankai A."/>
            <person name="Hosoyama A."/>
            <person name="Terui Y."/>
            <person name="Sekine M."/>
            <person name="Fukai R."/>
            <person name="Kato Y."/>
            <person name="Nakamura S."/>
            <person name="Yamada-Narita S."/>
            <person name="Kawakoshi A."/>
            <person name="Fukunaga Y."/>
            <person name="Yamazaki S."/>
            <person name="Fujita N."/>
        </authorList>
    </citation>
    <scope>NUCLEOTIDE SEQUENCE [LARGE SCALE GENOMIC DNA]</scope>
    <source>
        <strain evidence="4">NBRC 102666 / KCTC 22515 / FYK2301M01</strain>
    </source>
</reference>
<dbReference type="FunFam" id="2.40.30.170:FF:000010">
    <property type="entry name" value="Efflux RND transporter periplasmic adaptor subunit"/>
    <property type="match status" value="1"/>
</dbReference>
<feature type="domain" description="CusB-like beta-barrel" evidence="2">
    <location>
        <begin position="234"/>
        <end position="301"/>
    </location>
</feature>
<dbReference type="InterPro" id="IPR058792">
    <property type="entry name" value="Beta-barrel_RND_2"/>
</dbReference>
<name>I0IEG1_PHYMF</name>
<keyword evidence="4" id="KW-1185">Reference proteome</keyword>
<evidence type="ECO:0000313" key="4">
    <source>
        <dbReference type="Proteomes" id="UP000007881"/>
    </source>
</evidence>
<proteinExistence type="inferred from homology"/>
<dbReference type="GO" id="GO:1990281">
    <property type="term" value="C:efflux pump complex"/>
    <property type="evidence" value="ECO:0007669"/>
    <property type="project" value="TreeGrafter"/>
</dbReference>
<dbReference type="SUPFAM" id="SSF111369">
    <property type="entry name" value="HlyD-like secretion proteins"/>
    <property type="match status" value="1"/>
</dbReference>
<dbReference type="Gene3D" id="2.40.420.20">
    <property type="match status" value="1"/>
</dbReference>
<dbReference type="EMBL" id="AP012338">
    <property type="protein sequence ID" value="BAM03649.1"/>
    <property type="molecule type" value="Genomic_DNA"/>
</dbReference>
<dbReference type="PANTHER" id="PTHR30469">
    <property type="entry name" value="MULTIDRUG RESISTANCE PROTEIN MDTA"/>
    <property type="match status" value="1"/>
</dbReference>
<dbReference type="PANTHER" id="PTHR30469:SF15">
    <property type="entry name" value="HLYD FAMILY OF SECRETION PROTEINS"/>
    <property type="match status" value="1"/>
</dbReference>
<gene>
    <name evidence="3" type="ordered locus">PSMK_14900</name>
</gene>
<dbReference type="Gene3D" id="2.40.30.170">
    <property type="match status" value="1"/>
</dbReference>
<dbReference type="STRING" id="1142394.PSMK_14900"/>